<protein>
    <submittedName>
        <fullName evidence="2">Uncharacterized protein</fullName>
    </submittedName>
</protein>
<dbReference type="Proteomes" id="UP001201163">
    <property type="component" value="Unassembled WGS sequence"/>
</dbReference>
<feature type="region of interest" description="Disordered" evidence="1">
    <location>
        <begin position="184"/>
        <end position="224"/>
    </location>
</feature>
<evidence type="ECO:0000256" key="1">
    <source>
        <dbReference type="SAM" id="MobiDB-lite"/>
    </source>
</evidence>
<evidence type="ECO:0000313" key="3">
    <source>
        <dbReference type="Proteomes" id="UP001201163"/>
    </source>
</evidence>
<feature type="region of interest" description="Disordered" evidence="1">
    <location>
        <begin position="265"/>
        <end position="287"/>
    </location>
</feature>
<accession>A0AAD4LBP9</accession>
<organism evidence="2 3">
    <name type="scientific">Lactarius akahatsu</name>
    <dbReference type="NCBI Taxonomy" id="416441"/>
    <lineage>
        <taxon>Eukaryota</taxon>
        <taxon>Fungi</taxon>
        <taxon>Dikarya</taxon>
        <taxon>Basidiomycota</taxon>
        <taxon>Agaricomycotina</taxon>
        <taxon>Agaricomycetes</taxon>
        <taxon>Russulales</taxon>
        <taxon>Russulaceae</taxon>
        <taxon>Lactarius</taxon>
    </lineage>
</organism>
<proteinExistence type="predicted"/>
<reference evidence="2" key="1">
    <citation type="submission" date="2022-01" db="EMBL/GenBank/DDBJ databases">
        <title>Comparative genomics reveals a dynamic genome evolution in the ectomycorrhizal milk-cap (Lactarius) mushrooms.</title>
        <authorList>
            <consortium name="DOE Joint Genome Institute"/>
            <person name="Lebreton A."/>
            <person name="Tang N."/>
            <person name="Kuo A."/>
            <person name="LaButti K."/>
            <person name="Drula E."/>
            <person name="Barry K."/>
            <person name="Clum A."/>
            <person name="Lipzen A."/>
            <person name="Mousain D."/>
            <person name="Ng V."/>
            <person name="Wang R."/>
            <person name="Wang X."/>
            <person name="Dai Y."/>
            <person name="Henrissat B."/>
            <person name="Grigoriev I.V."/>
            <person name="Guerin-Laguette A."/>
            <person name="Yu F."/>
            <person name="Martin F.M."/>
        </authorList>
    </citation>
    <scope>NUCLEOTIDE SEQUENCE</scope>
    <source>
        <strain evidence="2">QP</strain>
    </source>
</reference>
<name>A0AAD4LBP9_9AGAM</name>
<comment type="caution">
    <text evidence="2">The sequence shown here is derived from an EMBL/GenBank/DDBJ whole genome shotgun (WGS) entry which is preliminary data.</text>
</comment>
<evidence type="ECO:0000313" key="2">
    <source>
        <dbReference type="EMBL" id="KAH8987039.1"/>
    </source>
</evidence>
<dbReference type="EMBL" id="JAKELL010000050">
    <property type="protein sequence ID" value="KAH8987039.1"/>
    <property type="molecule type" value="Genomic_DNA"/>
</dbReference>
<gene>
    <name evidence="2" type="ORF">EDB92DRAFT_1877486</name>
</gene>
<sequence length="287" mass="30353">MAYSILRPIRHIYVSLHQDTDSAPTRFSASTKHWDAVLHKPSSYPVCKVAGHTHDNSVIQHNNTALVPFIPSPAASPLSMSSSLLLFESRADAQSLDNFHPTHQPSIENLRVPVSSPASATANAMQDTLNSGIITLPETSISPPLFPTSPPAVISLEQHAEPPTPSDLPTLLPLASSGRVLDNILPTATGAPSASPGPTSAPSLGAATEDDASHKPGFQNENDALDPFSTRAIHANTLPTLDHPPQPSLPLVTGSDVVITGSSMREPDAEHTGDHLRHPSHGQYDVV</sequence>
<dbReference type="AlphaFoldDB" id="A0AAD4LBP9"/>
<feature type="compositionally biased region" description="Basic and acidic residues" evidence="1">
    <location>
        <begin position="265"/>
        <end position="277"/>
    </location>
</feature>
<feature type="compositionally biased region" description="Low complexity" evidence="1">
    <location>
        <begin position="185"/>
        <end position="207"/>
    </location>
</feature>
<keyword evidence="3" id="KW-1185">Reference proteome</keyword>